<evidence type="ECO:0000259" key="8">
    <source>
        <dbReference type="Pfam" id="PF25967"/>
    </source>
</evidence>
<dbReference type="PANTHER" id="PTHR30469:SF15">
    <property type="entry name" value="HLYD FAMILY OF SECRETION PROTEINS"/>
    <property type="match status" value="1"/>
</dbReference>
<feature type="domain" description="Multidrug resistance protein MdtA-like barrel-sandwich hybrid" evidence="6">
    <location>
        <begin position="61"/>
        <end position="227"/>
    </location>
</feature>
<dbReference type="SUPFAM" id="SSF111369">
    <property type="entry name" value="HlyD-like secretion proteins"/>
    <property type="match status" value="2"/>
</dbReference>
<gene>
    <name evidence="9" type="ORF">DBO85_15295</name>
</gene>
<comment type="caution">
    <text evidence="9">The sequence shown here is derived from an EMBL/GenBank/DDBJ whole genome shotgun (WGS) entry which is preliminary data.</text>
</comment>
<keyword evidence="3" id="KW-0813">Transport</keyword>
<dbReference type="InterPro" id="IPR058792">
    <property type="entry name" value="Beta-barrel_RND_2"/>
</dbReference>
<reference evidence="9 10" key="1">
    <citation type="submission" date="2018-04" db="EMBL/GenBank/DDBJ databases">
        <title>Pseudomonas sp. nov., isolated from mangrove soil.</title>
        <authorList>
            <person name="Chen C."/>
        </authorList>
    </citation>
    <scope>NUCLEOTIDE SEQUENCE [LARGE SCALE GENOMIC DNA]</scope>
    <source>
        <strain evidence="9 10">TC-11</strain>
    </source>
</reference>
<dbReference type="PANTHER" id="PTHR30469">
    <property type="entry name" value="MULTIDRUG RESISTANCE PROTEIN MDTA"/>
    <property type="match status" value="1"/>
</dbReference>
<keyword evidence="4 5" id="KW-0175">Coiled coil</keyword>
<organism evidence="9 10">
    <name type="scientific">Pseudomonas mangrovi</name>
    <dbReference type="NCBI Taxonomy" id="2161748"/>
    <lineage>
        <taxon>Bacteria</taxon>
        <taxon>Pseudomonadati</taxon>
        <taxon>Pseudomonadota</taxon>
        <taxon>Gammaproteobacteria</taxon>
        <taxon>Pseudomonadales</taxon>
        <taxon>Pseudomonadaceae</taxon>
        <taxon>Pseudomonas</taxon>
    </lineage>
</organism>
<evidence type="ECO:0000259" key="7">
    <source>
        <dbReference type="Pfam" id="PF25954"/>
    </source>
</evidence>
<dbReference type="NCBIfam" id="TIGR01730">
    <property type="entry name" value="RND_mfp"/>
    <property type="match status" value="1"/>
</dbReference>
<evidence type="ECO:0000256" key="1">
    <source>
        <dbReference type="ARBA" id="ARBA00004196"/>
    </source>
</evidence>
<dbReference type="Gene3D" id="2.40.50.100">
    <property type="match status" value="2"/>
</dbReference>
<evidence type="ECO:0000256" key="2">
    <source>
        <dbReference type="ARBA" id="ARBA00009477"/>
    </source>
</evidence>
<keyword evidence="10" id="KW-1185">Reference proteome</keyword>
<evidence type="ECO:0000259" key="6">
    <source>
        <dbReference type="Pfam" id="PF25917"/>
    </source>
</evidence>
<comment type="subcellular location">
    <subcellularLocation>
        <location evidence="1">Cell envelope</location>
    </subcellularLocation>
</comment>
<protein>
    <submittedName>
        <fullName evidence="9">Efflux RND transporter periplasmic adaptor subunit</fullName>
    </submittedName>
</protein>
<evidence type="ECO:0000256" key="4">
    <source>
        <dbReference type="ARBA" id="ARBA00023054"/>
    </source>
</evidence>
<dbReference type="EMBL" id="QASN01000020">
    <property type="protein sequence ID" value="PTU73673.1"/>
    <property type="molecule type" value="Genomic_DNA"/>
</dbReference>
<comment type="similarity">
    <text evidence="2">Belongs to the membrane fusion protein (MFP) (TC 8.A.1) family.</text>
</comment>
<dbReference type="Pfam" id="PF25917">
    <property type="entry name" value="BSH_RND"/>
    <property type="match status" value="1"/>
</dbReference>
<evidence type="ECO:0000256" key="3">
    <source>
        <dbReference type="ARBA" id="ARBA00022448"/>
    </source>
</evidence>
<dbReference type="Proteomes" id="UP000244064">
    <property type="component" value="Unassembled WGS sequence"/>
</dbReference>
<feature type="domain" description="Multidrug resistance protein MdtA-like C-terminal permuted SH3" evidence="8">
    <location>
        <begin position="318"/>
        <end position="374"/>
    </location>
</feature>
<evidence type="ECO:0000313" key="9">
    <source>
        <dbReference type="EMBL" id="PTU73673.1"/>
    </source>
</evidence>
<evidence type="ECO:0000256" key="5">
    <source>
        <dbReference type="SAM" id="Coils"/>
    </source>
</evidence>
<dbReference type="Gene3D" id="2.40.30.170">
    <property type="match status" value="1"/>
</dbReference>
<dbReference type="Gene3D" id="2.40.420.20">
    <property type="match status" value="1"/>
</dbReference>
<dbReference type="OrthoDB" id="9806939at2"/>
<sequence>MPRSPLLSLRRPLLLLVCVLLIGGLAWHLLRAPLLPGYRLESRELVQRVVASGTVDSQSLARVGSEITAVVAERHVREGDAVRAGDLLLSLRDEEQQARLREAQATLQQLIESSRPQAQAALREATSNLQQARRERERREALFQRQLLSTEQRDLARRVEVSAQSAYERARLAALSLAEDGQEERQLRQRLESARVALARTRILAQVDGVVQSRSVEPGDLVQPGSTLLEIARLDSREIRLPLDEKNLAAVQLEQPAQVVADAYPNAALAAQVSFIAPAVDPSRGTIDVHLQLLENADFLRQGMTVSVNIETARRPRALVIPRDALFQRQGNRALALRLNEDRVEAIEVRLGLEGGALVEVLEGLADGDLVLAEQAEPGSRARLRPQPLPGAAQ</sequence>
<evidence type="ECO:0000313" key="10">
    <source>
        <dbReference type="Proteomes" id="UP000244064"/>
    </source>
</evidence>
<name>A0A2T5P7H4_9PSED</name>
<feature type="domain" description="CusB-like beta-barrel" evidence="7">
    <location>
        <begin position="245"/>
        <end position="313"/>
    </location>
</feature>
<dbReference type="InterPro" id="IPR058625">
    <property type="entry name" value="MdtA-like_BSH"/>
</dbReference>
<feature type="coiled-coil region" evidence="5">
    <location>
        <begin position="93"/>
        <end position="142"/>
    </location>
</feature>
<dbReference type="Pfam" id="PF25967">
    <property type="entry name" value="RND-MFP_C"/>
    <property type="match status" value="1"/>
</dbReference>
<dbReference type="InterPro" id="IPR058627">
    <property type="entry name" value="MdtA-like_C"/>
</dbReference>
<dbReference type="GO" id="GO:0015562">
    <property type="term" value="F:efflux transmembrane transporter activity"/>
    <property type="evidence" value="ECO:0007669"/>
    <property type="project" value="TreeGrafter"/>
</dbReference>
<accession>A0A2T5P7H4</accession>
<dbReference type="Pfam" id="PF25954">
    <property type="entry name" value="Beta-barrel_RND_2"/>
    <property type="match status" value="1"/>
</dbReference>
<proteinExistence type="inferred from homology"/>
<dbReference type="GO" id="GO:1990281">
    <property type="term" value="C:efflux pump complex"/>
    <property type="evidence" value="ECO:0007669"/>
    <property type="project" value="TreeGrafter"/>
</dbReference>
<dbReference type="AlphaFoldDB" id="A0A2T5P7H4"/>
<dbReference type="InterPro" id="IPR006143">
    <property type="entry name" value="RND_pump_MFP"/>
</dbReference>